<keyword evidence="2" id="KW-0812">Transmembrane</keyword>
<dbReference type="AlphaFoldDB" id="A0AAD9JIM3"/>
<name>A0AAD9JIM3_9ANNE</name>
<evidence type="ECO:0000313" key="8">
    <source>
        <dbReference type="Proteomes" id="UP001208570"/>
    </source>
</evidence>
<dbReference type="PANTHER" id="PTHR31386">
    <property type="entry name" value="UNCHARACTERIZED PROTEIN KIAA2013"/>
    <property type="match status" value="1"/>
</dbReference>
<dbReference type="InterPro" id="IPR018795">
    <property type="entry name" value="K2013-like"/>
</dbReference>
<protein>
    <submittedName>
        <fullName evidence="7">Uncharacterized protein</fullName>
    </submittedName>
</protein>
<comment type="subcellular location">
    <subcellularLocation>
        <location evidence="1">Membrane</location>
        <topology evidence="1">Single-pass type I membrane protein</topology>
    </subcellularLocation>
</comment>
<evidence type="ECO:0000256" key="6">
    <source>
        <dbReference type="ARBA" id="ARBA00023180"/>
    </source>
</evidence>
<dbReference type="Pfam" id="PF10222">
    <property type="entry name" value="DUF2152"/>
    <property type="match status" value="1"/>
</dbReference>
<keyword evidence="3" id="KW-0732">Signal</keyword>
<gene>
    <name evidence="7" type="ORF">LSH36_296g04000</name>
</gene>
<dbReference type="PANTHER" id="PTHR31386:SF2">
    <property type="entry name" value="SIMILAR TO RIKEN CDNA 2510039O18"/>
    <property type="match status" value="1"/>
</dbReference>
<evidence type="ECO:0000256" key="3">
    <source>
        <dbReference type="ARBA" id="ARBA00022729"/>
    </source>
</evidence>
<keyword evidence="5" id="KW-0472">Membrane</keyword>
<organism evidence="7 8">
    <name type="scientific">Paralvinella palmiformis</name>
    <dbReference type="NCBI Taxonomy" id="53620"/>
    <lineage>
        <taxon>Eukaryota</taxon>
        <taxon>Metazoa</taxon>
        <taxon>Spiralia</taxon>
        <taxon>Lophotrochozoa</taxon>
        <taxon>Annelida</taxon>
        <taxon>Polychaeta</taxon>
        <taxon>Sedentaria</taxon>
        <taxon>Canalipalpata</taxon>
        <taxon>Terebellida</taxon>
        <taxon>Terebelliformia</taxon>
        <taxon>Alvinellidae</taxon>
        <taxon>Paralvinella</taxon>
    </lineage>
</organism>
<reference evidence="7" key="1">
    <citation type="journal article" date="2023" name="Mol. Biol. Evol.">
        <title>Third-Generation Sequencing Reveals the Adaptive Role of the Epigenome in Three Deep-Sea Polychaetes.</title>
        <authorList>
            <person name="Perez M."/>
            <person name="Aroh O."/>
            <person name="Sun Y."/>
            <person name="Lan Y."/>
            <person name="Juniper S.K."/>
            <person name="Young C.R."/>
            <person name="Angers B."/>
            <person name="Qian P.Y."/>
        </authorList>
    </citation>
    <scope>NUCLEOTIDE SEQUENCE</scope>
    <source>
        <strain evidence="7">P08H-3</strain>
    </source>
</reference>
<keyword evidence="4" id="KW-1133">Transmembrane helix</keyword>
<evidence type="ECO:0000256" key="2">
    <source>
        <dbReference type="ARBA" id="ARBA00022692"/>
    </source>
</evidence>
<dbReference type="Proteomes" id="UP001208570">
    <property type="component" value="Unassembled WGS sequence"/>
</dbReference>
<keyword evidence="8" id="KW-1185">Reference proteome</keyword>
<proteinExistence type="predicted"/>
<comment type="caution">
    <text evidence="7">The sequence shown here is derived from an EMBL/GenBank/DDBJ whole genome shotgun (WGS) entry which is preliminary data.</text>
</comment>
<dbReference type="EMBL" id="JAODUP010000296">
    <property type="protein sequence ID" value="KAK2153467.1"/>
    <property type="molecule type" value="Genomic_DNA"/>
</dbReference>
<dbReference type="GO" id="GO:0016020">
    <property type="term" value="C:membrane"/>
    <property type="evidence" value="ECO:0007669"/>
    <property type="project" value="UniProtKB-SubCell"/>
</dbReference>
<evidence type="ECO:0000256" key="4">
    <source>
        <dbReference type="ARBA" id="ARBA00022989"/>
    </source>
</evidence>
<accession>A0AAD9JIM3</accession>
<evidence type="ECO:0000256" key="1">
    <source>
        <dbReference type="ARBA" id="ARBA00004479"/>
    </source>
</evidence>
<sequence>MWPQWLHWPNTRLTVDSMDLCLDSKLEHFRKAIEEYNAVVSHEPVRENEKTHLPFIGNGYIGSVVNGESQLFLKYGRSLSQPVNYYPIIHVHMEGLPHKSAHLTDIKSGLVNKIQCFMLDSLCISVASQYYVHRRHSSVLIQEFRVHNPTELPVTLWNFVILVSQTGKALSAKQEKHQQDVTQSWITRR</sequence>
<keyword evidence="6" id="KW-0325">Glycoprotein</keyword>
<evidence type="ECO:0000313" key="7">
    <source>
        <dbReference type="EMBL" id="KAK2153467.1"/>
    </source>
</evidence>
<evidence type="ECO:0000256" key="5">
    <source>
        <dbReference type="ARBA" id="ARBA00023136"/>
    </source>
</evidence>